<dbReference type="AlphaFoldDB" id="A0A0D2GA45"/>
<organism evidence="1 2">
    <name type="scientific">Dethiosulfatarculus sandiegensis</name>
    <dbReference type="NCBI Taxonomy" id="1429043"/>
    <lineage>
        <taxon>Bacteria</taxon>
        <taxon>Pseudomonadati</taxon>
        <taxon>Thermodesulfobacteriota</taxon>
        <taxon>Desulfarculia</taxon>
        <taxon>Desulfarculales</taxon>
        <taxon>Desulfarculaceae</taxon>
        <taxon>Dethiosulfatarculus</taxon>
    </lineage>
</organism>
<keyword evidence="2" id="KW-1185">Reference proteome</keyword>
<sequence length="50" mass="5935">MQWHFRFFKPTEGLIVRAKTGVVRGGQGADWFKEKNKPFLDRFREKGFSC</sequence>
<gene>
    <name evidence="1" type="ORF">X474_22625</name>
</gene>
<proteinExistence type="predicted"/>
<reference evidence="1 2" key="1">
    <citation type="submission" date="2013-11" db="EMBL/GenBank/DDBJ databases">
        <title>Metagenomic analysis of a methanogenic consortium involved in long chain n-alkane degradation.</title>
        <authorList>
            <person name="Davidova I.A."/>
            <person name="Callaghan A.V."/>
            <person name="Wawrik B."/>
            <person name="Pruitt S."/>
            <person name="Marks C."/>
            <person name="Duncan K.E."/>
            <person name="Suflita J.M."/>
        </authorList>
    </citation>
    <scope>NUCLEOTIDE SEQUENCE [LARGE SCALE GENOMIC DNA]</scope>
    <source>
        <strain evidence="1 2">SPR</strain>
    </source>
</reference>
<evidence type="ECO:0000313" key="2">
    <source>
        <dbReference type="Proteomes" id="UP000032233"/>
    </source>
</evidence>
<comment type="caution">
    <text evidence="1">The sequence shown here is derived from an EMBL/GenBank/DDBJ whole genome shotgun (WGS) entry which is preliminary data.</text>
</comment>
<name>A0A0D2GA45_9BACT</name>
<evidence type="ECO:0000313" key="1">
    <source>
        <dbReference type="EMBL" id="KIX11752.1"/>
    </source>
</evidence>
<accession>A0A0D2GA45</accession>
<dbReference type="InParanoid" id="A0A0D2GA45"/>
<dbReference type="Proteomes" id="UP000032233">
    <property type="component" value="Unassembled WGS sequence"/>
</dbReference>
<dbReference type="EMBL" id="AZAC01000045">
    <property type="protein sequence ID" value="KIX11752.1"/>
    <property type="molecule type" value="Genomic_DNA"/>
</dbReference>
<protein>
    <submittedName>
        <fullName evidence="1">Uncharacterized protein</fullName>
    </submittedName>
</protein>